<dbReference type="Proteomes" id="UP001151760">
    <property type="component" value="Unassembled WGS sequence"/>
</dbReference>
<keyword evidence="2" id="KW-1185">Reference proteome</keyword>
<accession>A0ABQ5GNW3</accession>
<proteinExistence type="predicted"/>
<reference evidence="1" key="2">
    <citation type="submission" date="2022-01" db="EMBL/GenBank/DDBJ databases">
        <authorList>
            <person name="Yamashiro T."/>
            <person name="Shiraishi A."/>
            <person name="Satake H."/>
            <person name="Nakayama K."/>
        </authorList>
    </citation>
    <scope>NUCLEOTIDE SEQUENCE</scope>
</reference>
<dbReference type="EMBL" id="BQNB010018669">
    <property type="protein sequence ID" value="GJT76950.1"/>
    <property type="molecule type" value="Genomic_DNA"/>
</dbReference>
<sequence length="106" mass="12197">MGDKEIKFNPLKGIDDPVPIPRVSEKPLDSLDLISESFKMTITNPLFDFDSEFTLNSDNPIFDIQNEESDESDTETIMDEVQIHSSQKYRTNLTSEQTINIRYDHA</sequence>
<gene>
    <name evidence="1" type="ORF">Tco_1043675</name>
</gene>
<comment type="caution">
    <text evidence="1">The sequence shown here is derived from an EMBL/GenBank/DDBJ whole genome shotgun (WGS) entry which is preliminary data.</text>
</comment>
<name>A0ABQ5GNW3_9ASTR</name>
<reference evidence="1" key="1">
    <citation type="journal article" date="2022" name="Int. J. Mol. Sci.">
        <title>Draft Genome of Tanacetum Coccineum: Genomic Comparison of Closely Related Tanacetum-Family Plants.</title>
        <authorList>
            <person name="Yamashiro T."/>
            <person name="Shiraishi A."/>
            <person name="Nakayama K."/>
            <person name="Satake H."/>
        </authorList>
    </citation>
    <scope>NUCLEOTIDE SEQUENCE</scope>
</reference>
<organism evidence="1 2">
    <name type="scientific">Tanacetum coccineum</name>
    <dbReference type="NCBI Taxonomy" id="301880"/>
    <lineage>
        <taxon>Eukaryota</taxon>
        <taxon>Viridiplantae</taxon>
        <taxon>Streptophyta</taxon>
        <taxon>Embryophyta</taxon>
        <taxon>Tracheophyta</taxon>
        <taxon>Spermatophyta</taxon>
        <taxon>Magnoliopsida</taxon>
        <taxon>eudicotyledons</taxon>
        <taxon>Gunneridae</taxon>
        <taxon>Pentapetalae</taxon>
        <taxon>asterids</taxon>
        <taxon>campanulids</taxon>
        <taxon>Asterales</taxon>
        <taxon>Asteraceae</taxon>
        <taxon>Asteroideae</taxon>
        <taxon>Anthemideae</taxon>
        <taxon>Anthemidinae</taxon>
        <taxon>Tanacetum</taxon>
    </lineage>
</organism>
<protein>
    <submittedName>
        <fullName evidence="1">Uncharacterized protein</fullName>
    </submittedName>
</protein>
<evidence type="ECO:0000313" key="2">
    <source>
        <dbReference type="Proteomes" id="UP001151760"/>
    </source>
</evidence>
<evidence type="ECO:0000313" key="1">
    <source>
        <dbReference type="EMBL" id="GJT76950.1"/>
    </source>
</evidence>